<name>A0A916NGT8_9BACL</name>
<gene>
    <name evidence="1" type="ORF">PAESOLCIP111_00752</name>
</gene>
<evidence type="ECO:0000313" key="2">
    <source>
        <dbReference type="Proteomes" id="UP000693672"/>
    </source>
</evidence>
<comment type="caution">
    <text evidence="1">The sequence shown here is derived from an EMBL/GenBank/DDBJ whole genome shotgun (WGS) entry which is preliminary data.</text>
</comment>
<keyword evidence="2" id="KW-1185">Reference proteome</keyword>
<evidence type="ECO:0000313" key="1">
    <source>
        <dbReference type="EMBL" id="CAG7604930.1"/>
    </source>
</evidence>
<accession>A0A916NGT8</accession>
<reference evidence="1" key="1">
    <citation type="submission" date="2021-06" db="EMBL/GenBank/DDBJ databases">
        <authorList>
            <person name="Criscuolo A."/>
        </authorList>
    </citation>
    <scope>NUCLEOTIDE SEQUENCE</scope>
    <source>
        <strain evidence="1">CIP111600</strain>
    </source>
</reference>
<dbReference type="AlphaFoldDB" id="A0A916NGT8"/>
<dbReference type="EMBL" id="CAJVAS010000002">
    <property type="protein sequence ID" value="CAG7604930.1"/>
    <property type="molecule type" value="Genomic_DNA"/>
</dbReference>
<evidence type="ECO:0008006" key="3">
    <source>
        <dbReference type="Google" id="ProtNLM"/>
    </source>
</evidence>
<dbReference type="Proteomes" id="UP000693672">
    <property type="component" value="Unassembled WGS sequence"/>
</dbReference>
<sequence length="65" mass="7088">MNRLAESGGKVNCFHCKHYYVTWDPSFPRGCKSYGIKTSALPSAAVLSASGKSCMAFALKDRLTK</sequence>
<proteinExistence type="predicted"/>
<organism evidence="1 2">
    <name type="scientific">Paenibacillus solanacearum</name>
    <dbReference type="NCBI Taxonomy" id="2048548"/>
    <lineage>
        <taxon>Bacteria</taxon>
        <taxon>Bacillati</taxon>
        <taxon>Bacillota</taxon>
        <taxon>Bacilli</taxon>
        <taxon>Bacillales</taxon>
        <taxon>Paenibacillaceae</taxon>
        <taxon>Paenibacillus</taxon>
    </lineage>
</organism>
<protein>
    <recommendedName>
        <fullName evidence="3">Uracil-DNA glycosylase</fullName>
    </recommendedName>
</protein>